<dbReference type="Gene3D" id="3.40.50.300">
    <property type="entry name" value="P-loop containing nucleotide triphosphate hydrolases"/>
    <property type="match status" value="1"/>
</dbReference>
<keyword evidence="2" id="KW-1185">Reference proteome</keyword>
<dbReference type="SUPFAM" id="SSF52540">
    <property type="entry name" value="P-loop containing nucleoside triphosphate hydrolases"/>
    <property type="match status" value="1"/>
</dbReference>
<dbReference type="STRING" id="515622.bpr_I0512"/>
<gene>
    <name evidence="1" type="ordered locus">bpr_I0512</name>
</gene>
<dbReference type="Proteomes" id="UP000001299">
    <property type="component" value="Chromosome 1"/>
</dbReference>
<reference evidence="1 2" key="1">
    <citation type="journal article" date="2010" name="PLoS ONE">
        <title>The glycobiome of the rumen bacterium Butyrivibrio proteoclasticus B316(T) highlights adaptation to a polysaccharide-rich environment.</title>
        <authorList>
            <person name="Kelly W.J."/>
            <person name="Leahy S.C."/>
            <person name="Altermann E."/>
            <person name="Yeoman C.J."/>
            <person name="Dunne J.C."/>
            <person name="Kong Z."/>
            <person name="Pacheco D.M."/>
            <person name="Li D."/>
            <person name="Noel S.J."/>
            <person name="Moon C.D."/>
            <person name="Cookson A.L."/>
            <person name="Attwood G.T."/>
        </authorList>
    </citation>
    <scope>NUCLEOTIDE SEQUENCE [LARGE SCALE GENOMIC DNA]</scope>
    <source>
        <strain evidence="2">ATCC 51982 / DSM 14932 / B316</strain>
    </source>
</reference>
<dbReference type="eggNOG" id="COG1672">
    <property type="taxonomic scope" value="Bacteria"/>
</dbReference>
<proteinExistence type="predicted"/>
<dbReference type="RefSeq" id="WP_013279915.1">
    <property type="nucleotide sequence ID" value="NC_014387.1"/>
</dbReference>
<evidence type="ECO:0000313" key="1">
    <source>
        <dbReference type="EMBL" id="ADL33258.1"/>
    </source>
</evidence>
<dbReference type="InterPro" id="IPR027417">
    <property type="entry name" value="P-loop_NTPase"/>
</dbReference>
<dbReference type="EMBL" id="CP001810">
    <property type="protein sequence ID" value="ADL33258.1"/>
    <property type="molecule type" value="Genomic_DNA"/>
</dbReference>
<dbReference type="AlphaFoldDB" id="E0S057"/>
<evidence type="ECO:0008006" key="3">
    <source>
        <dbReference type="Google" id="ProtNLM"/>
    </source>
</evidence>
<evidence type="ECO:0000313" key="2">
    <source>
        <dbReference type="Proteomes" id="UP000001299"/>
    </source>
</evidence>
<dbReference type="KEGG" id="bpb:bpr_I0512"/>
<accession>E0S057</accession>
<dbReference type="HOGENOM" id="CLU_058580_1_0_9"/>
<organism evidence="1 2">
    <name type="scientific">Butyrivibrio proteoclasticus (strain ATCC 51982 / DSM 14932 / B316)</name>
    <name type="common">Clostridium proteoclasticum</name>
    <dbReference type="NCBI Taxonomy" id="515622"/>
    <lineage>
        <taxon>Bacteria</taxon>
        <taxon>Bacillati</taxon>
        <taxon>Bacillota</taxon>
        <taxon>Clostridia</taxon>
        <taxon>Lachnospirales</taxon>
        <taxon>Lachnospiraceae</taxon>
        <taxon>Butyrivibrio</taxon>
    </lineage>
</organism>
<sequence length="365" mass="41885">MSKFVEIKNPYTLQFSYIPPQFIERTLITNEIINNFIRDIPTYRGMFITGVRGSGKTVMLGDIRNKIGEQDDWITVDLNPESNLLDSLARNLYLIPQLKTMFVKAKLDFSVLGIGVSIERASLIASNEEDALKMMLDVLKKAKKKLLITIDEITYSKDVAKFSHALSSYAGMDYDIYLLMTGLKENIKAIKNQKSLTFLYRAKVTELEALNVTAICNDYQKTLEVSRERAEQLAFKTKGYSLAFQALGYHYWNEICRGSKPDDVDMKHLDSELDESLSELSYDKIWDELSESDKKVLWAMKKLHTNLDSALIKVEDIRKAAAMTSNTFTTYRTRLIDSGVVDGKQHGYLSFKLPRFEEFMNLKLY</sequence>
<protein>
    <recommendedName>
        <fullName evidence="3">ATPase</fullName>
    </recommendedName>
</protein>
<name>E0S057_BUTPB</name>